<reference evidence="1 2" key="1">
    <citation type="submission" date="2019-11" db="EMBL/GenBank/DDBJ databases">
        <title>Spirosoma endbachense sp. nov., isolated from a natural salt meadow.</title>
        <authorList>
            <person name="Rojas J."/>
            <person name="Ambika Manirajan B."/>
            <person name="Ratering S."/>
            <person name="Suarez C."/>
            <person name="Geissler-Plaum R."/>
            <person name="Schnell S."/>
        </authorList>
    </citation>
    <scope>NUCLEOTIDE SEQUENCE [LARGE SCALE GENOMIC DNA]</scope>
    <source>
        <strain evidence="1 2">I-24</strain>
    </source>
</reference>
<dbReference type="RefSeq" id="WP_162388314.1">
    <property type="nucleotide sequence ID" value="NZ_CP045997.1"/>
</dbReference>
<evidence type="ECO:0000313" key="2">
    <source>
        <dbReference type="Proteomes" id="UP000464577"/>
    </source>
</evidence>
<proteinExistence type="predicted"/>
<gene>
    <name evidence="1" type="ORF">GJR95_24115</name>
</gene>
<dbReference type="Proteomes" id="UP000464577">
    <property type="component" value="Chromosome"/>
</dbReference>
<name>A0A6P1VXI1_9BACT</name>
<protein>
    <submittedName>
        <fullName evidence="1">Uncharacterized protein</fullName>
    </submittedName>
</protein>
<dbReference type="KEGG" id="senf:GJR95_24115"/>
<dbReference type="AlphaFoldDB" id="A0A6P1VXI1"/>
<organism evidence="1 2">
    <name type="scientific">Spirosoma endbachense</name>
    <dbReference type="NCBI Taxonomy" id="2666025"/>
    <lineage>
        <taxon>Bacteria</taxon>
        <taxon>Pseudomonadati</taxon>
        <taxon>Bacteroidota</taxon>
        <taxon>Cytophagia</taxon>
        <taxon>Cytophagales</taxon>
        <taxon>Cytophagaceae</taxon>
        <taxon>Spirosoma</taxon>
    </lineage>
</organism>
<sequence length="65" mass="7682">MSEYHKPSVPQSFDPWLAEVVDELRELHHTDPLSQQEHDWLYNVWENYDLSVAEAAQSFINENPV</sequence>
<evidence type="ECO:0000313" key="1">
    <source>
        <dbReference type="EMBL" id="QHV97901.1"/>
    </source>
</evidence>
<accession>A0A6P1VXI1</accession>
<dbReference type="EMBL" id="CP045997">
    <property type="protein sequence ID" value="QHV97901.1"/>
    <property type="molecule type" value="Genomic_DNA"/>
</dbReference>
<keyword evidence="2" id="KW-1185">Reference proteome</keyword>